<gene>
    <name evidence="2" type="ORF">F753_20190</name>
</gene>
<reference evidence="2 3" key="1">
    <citation type="submission" date="2013-07" db="EMBL/GenBank/DDBJ databases">
        <authorList>
            <person name="Schaap P.J."/>
            <person name="Mehboob F."/>
            <person name="Oosterkamp M.J."/>
            <person name="de Vos W.M."/>
            <person name="Stams A.J.M."/>
            <person name="Koehorst J.J."/>
        </authorList>
    </citation>
    <scope>NUCLEOTIDE SEQUENCE [LARGE SCALE GENOMIC DNA]</scope>
    <source>
        <strain evidence="2 3">AW-1</strain>
    </source>
</reference>
<dbReference type="Proteomes" id="UP000017822">
    <property type="component" value="Unassembled WGS sequence"/>
</dbReference>
<name>V4Q729_STUCH</name>
<dbReference type="PATRIC" id="fig|1263865.4.peg.3888"/>
<feature type="domain" description="DUF6969" evidence="1">
    <location>
        <begin position="3"/>
        <end position="205"/>
    </location>
</feature>
<evidence type="ECO:0000313" key="3">
    <source>
        <dbReference type="Proteomes" id="UP000017822"/>
    </source>
</evidence>
<dbReference type="AlphaFoldDB" id="V4Q729"/>
<evidence type="ECO:0000259" key="1">
    <source>
        <dbReference type="Pfam" id="PF22308"/>
    </source>
</evidence>
<accession>V4Q729</accession>
<proteinExistence type="predicted"/>
<organism evidence="2 3">
    <name type="scientific">Stutzerimonas chloritidismutans AW-1</name>
    <dbReference type="NCBI Taxonomy" id="1263865"/>
    <lineage>
        <taxon>Bacteria</taxon>
        <taxon>Pseudomonadati</taxon>
        <taxon>Pseudomonadota</taxon>
        <taxon>Gammaproteobacteria</taxon>
        <taxon>Pseudomonadales</taxon>
        <taxon>Pseudomonadaceae</taxon>
        <taxon>Stutzerimonas</taxon>
    </lineage>
</organism>
<comment type="caution">
    <text evidence="2">The sequence shown here is derived from an EMBL/GenBank/DDBJ whole genome shotgun (WGS) entry which is preliminary data.</text>
</comment>
<evidence type="ECO:0000313" key="2">
    <source>
        <dbReference type="EMBL" id="ESQ97567.1"/>
    </source>
</evidence>
<sequence length="222" mass="25270">MLEAAVKVERCQHALAKAGLNVVGELLKGHEGFYEMNHYPDGDVFDRDSHSQYYYHAHREGGVEHGHFHTFIRGAGIGAHLQPRKDLCKSEPWPMGDEAIAHLVAISMDAWGQPIGLFACNRWVTAETWYPATAVKEMLPGFLIDHAHPSWPTNLWLSAMLKLFRPHIEALLDHRDQVVEHWRALHPDQDVLEDRSLEITGHLDISINAWVEQLRQAQGISR</sequence>
<dbReference type="Pfam" id="PF22308">
    <property type="entry name" value="DUF6969"/>
    <property type="match status" value="1"/>
</dbReference>
<dbReference type="InterPro" id="IPR054242">
    <property type="entry name" value="DUF6969"/>
</dbReference>
<protein>
    <recommendedName>
        <fullName evidence="1">DUF6969 domain-containing protein</fullName>
    </recommendedName>
</protein>
<dbReference type="EMBL" id="AOFQ01000061">
    <property type="protein sequence ID" value="ESQ97567.1"/>
    <property type="molecule type" value="Genomic_DNA"/>
</dbReference>